<evidence type="ECO:0000313" key="2">
    <source>
        <dbReference type="Proteomes" id="UP000294943"/>
    </source>
</evidence>
<evidence type="ECO:0000313" key="1">
    <source>
        <dbReference type="EMBL" id="QBP30215.1"/>
    </source>
</evidence>
<sequence length="154" mass="17263">MDGTLNPRRVDMTGQRFGTLTVVKPGAPRHWICLCDCGRTREIRRRELLRYGAKSSCGDTRAHWRADVVTYIGAHDRCRRDRGPAKSHQCVDCGGPARHWSYNHDDPNELVGPQGRGTTAYPYSLDPAHYSPRCSSCHTLFDAARNRPHYAGAG</sequence>
<gene>
    <name evidence="1" type="primary">1</name>
    <name evidence="1" type="ORF">SEA_PINNIE_1</name>
</gene>
<keyword evidence="2" id="KW-1185">Reference proteome</keyword>
<dbReference type="RefSeq" id="YP_010051736.1">
    <property type="nucleotide sequence ID" value="NC_054447.1"/>
</dbReference>
<dbReference type="GeneID" id="63926295"/>
<dbReference type="EMBL" id="MK494105">
    <property type="protein sequence ID" value="QBP30215.1"/>
    <property type="molecule type" value="Genomic_DNA"/>
</dbReference>
<accession>A0A482JCD4</accession>
<name>A0A482JCD4_9CAUD</name>
<organism evidence="1 2">
    <name type="scientific">Mycobacterium phage Pinnie</name>
    <dbReference type="NCBI Taxonomy" id="2517965"/>
    <lineage>
        <taxon>Viruses</taxon>
        <taxon>Duplodnaviria</taxon>
        <taxon>Heunggongvirae</taxon>
        <taxon>Uroviricota</taxon>
        <taxon>Caudoviricetes</taxon>
        <taxon>Gclasvirinae</taxon>
        <taxon>Pinnievirus</taxon>
        <taxon>Pinnievirus pinnie</taxon>
    </lineage>
</organism>
<reference evidence="1 2" key="1">
    <citation type="submission" date="2019-02" db="EMBL/GenBank/DDBJ databases">
        <authorList>
            <person name="Snodgrass R."/>
            <person name="Smith E."/>
            <person name="Crawford I."/>
            <person name="Engstrom J."/>
            <person name="Gendron A."/>
            <person name="Guevara E."/>
            <person name="Kramer K."/>
            <person name="Steinberg Z."/>
            <person name="Walls L."/>
            <person name="Wright R."/>
            <person name="Smith-Flores H.F."/>
            <person name="Ettinger A.-S.H."/>
            <person name="Haydock J."/>
            <person name="Anders K.R."/>
            <person name="Garlena R.A."/>
            <person name="Russell D.A."/>
            <person name="Pope W.H."/>
            <person name="Jacobs-Sera D."/>
            <person name="Hendrix R.W."/>
            <person name="Hatfull G.F."/>
        </authorList>
    </citation>
    <scope>NUCLEOTIDE SEQUENCE [LARGE SCALE GENOMIC DNA]</scope>
</reference>
<dbReference type="Proteomes" id="UP000294943">
    <property type="component" value="Segment"/>
</dbReference>
<protein>
    <submittedName>
        <fullName evidence="1">Uncharacterized protein</fullName>
    </submittedName>
</protein>
<proteinExistence type="predicted"/>
<dbReference type="KEGG" id="vg:63926295"/>